<organism evidence="4 5">
    <name type="scientific">Heterorhabditis bacteriophora</name>
    <name type="common">Entomopathogenic nematode worm</name>
    <dbReference type="NCBI Taxonomy" id="37862"/>
    <lineage>
        <taxon>Eukaryota</taxon>
        <taxon>Metazoa</taxon>
        <taxon>Ecdysozoa</taxon>
        <taxon>Nematoda</taxon>
        <taxon>Chromadorea</taxon>
        <taxon>Rhabditida</taxon>
        <taxon>Rhabditina</taxon>
        <taxon>Rhabditomorpha</taxon>
        <taxon>Strongyloidea</taxon>
        <taxon>Heterorhabditidae</taxon>
        <taxon>Heterorhabditis</taxon>
    </lineage>
</organism>
<sequence>MSDRLDEFSKFVRFFTVRLTQTLVQARLGSKIENSCSVDSDQTCWFNVKVDELGEIAAYLRNAIKKKLSVDDDIDALVNVRTDLYHQLGTLLRSAAVAARMTPMYRYYVKKQSHDTFVILYRIYEGEPSADLGDESKHNRIGYLPSPYGSICLDLTFRTQMEIPNREILVVDPVHLNCLLQWVILCVSLQLALPMYVICVCFRSSISAYYFIYRAHHLLVLDFVLEDLHQILLLFFVPTYYLI</sequence>
<proteinExistence type="inferred from homology"/>
<dbReference type="GO" id="GO:0034497">
    <property type="term" value="P:protein localization to phagophore assembly site"/>
    <property type="evidence" value="ECO:0007669"/>
    <property type="project" value="TreeGrafter"/>
</dbReference>
<evidence type="ECO:0000256" key="2">
    <source>
        <dbReference type="ARBA" id="ARBA00007341"/>
    </source>
</evidence>
<evidence type="ECO:0000313" key="4">
    <source>
        <dbReference type="Proteomes" id="UP000095283"/>
    </source>
</evidence>
<comment type="similarity">
    <text evidence="2">Belongs to the ATG13 family. Metazoan subfamily.</text>
</comment>
<dbReference type="PANTHER" id="PTHR13430:SF4">
    <property type="entry name" value="AUTOPHAGY-RELATED PROTEIN 13"/>
    <property type="match status" value="1"/>
</dbReference>
<dbReference type="InterPro" id="IPR040182">
    <property type="entry name" value="ATG13"/>
</dbReference>
<name>A0A1I7WJM5_HETBA</name>
<dbReference type="Proteomes" id="UP000095283">
    <property type="component" value="Unplaced"/>
</dbReference>
<accession>A0A1I7WJM5</accession>
<reference evidence="5" key="1">
    <citation type="submission" date="2016-11" db="UniProtKB">
        <authorList>
            <consortium name="WormBaseParasite"/>
        </authorList>
    </citation>
    <scope>IDENTIFICATION</scope>
</reference>
<dbReference type="PANTHER" id="PTHR13430">
    <property type="match status" value="1"/>
</dbReference>
<dbReference type="AlphaFoldDB" id="A0A1I7WJM5"/>
<dbReference type="Gene3D" id="3.30.900.10">
    <property type="entry name" value="HORMA domain"/>
    <property type="match status" value="1"/>
</dbReference>
<evidence type="ECO:0000256" key="1">
    <source>
        <dbReference type="ARBA" id="ARBA00004329"/>
    </source>
</evidence>
<dbReference type="WBParaSite" id="Hba_05224">
    <property type="protein sequence ID" value="Hba_05224"/>
    <property type="gene ID" value="Hba_05224"/>
</dbReference>
<dbReference type="InterPro" id="IPR036570">
    <property type="entry name" value="HORMA_dom_sf"/>
</dbReference>
<protein>
    <submittedName>
        <fullName evidence="5">Autophagy-related protein 13</fullName>
    </submittedName>
</protein>
<keyword evidence="3" id="KW-0072">Autophagy</keyword>
<evidence type="ECO:0000256" key="3">
    <source>
        <dbReference type="ARBA" id="ARBA00023006"/>
    </source>
</evidence>
<dbReference type="GO" id="GO:0005829">
    <property type="term" value="C:cytosol"/>
    <property type="evidence" value="ECO:0007669"/>
    <property type="project" value="TreeGrafter"/>
</dbReference>
<dbReference type="GO" id="GO:1990316">
    <property type="term" value="C:Atg1/ULK1 kinase complex"/>
    <property type="evidence" value="ECO:0007669"/>
    <property type="project" value="TreeGrafter"/>
</dbReference>
<keyword evidence="4" id="KW-1185">Reference proteome</keyword>
<comment type="subcellular location">
    <subcellularLocation>
        <location evidence="1">Preautophagosomal structure</location>
    </subcellularLocation>
</comment>
<evidence type="ECO:0000313" key="5">
    <source>
        <dbReference type="WBParaSite" id="Hba_05224"/>
    </source>
</evidence>
<dbReference type="GO" id="GO:0000423">
    <property type="term" value="P:mitophagy"/>
    <property type="evidence" value="ECO:0007669"/>
    <property type="project" value="TreeGrafter"/>
</dbReference>
<dbReference type="GO" id="GO:0000407">
    <property type="term" value="C:phagophore assembly site"/>
    <property type="evidence" value="ECO:0007669"/>
    <property type="project" value="UniProtKB-SubCell"/>
</dbReference>
<dbReference type="GO" id="GO:0034727">
    <property type="term" value="P:piecemeal microautophagy of the nucleus"/>
    <property type="evidence" value="ECO:0007669"/>
    <property type="project" value="TreeGrafter"/>
</dbReference>